<dbReference type="EMBL" id="JRVJ01000001">
    <property type="protein sequence ID" value="KGM19430.1"/>
    <property type="molecule type" value="Genomic_DNA"/>
</dbReference>
<evidence type="ECO:0000313" key="3">
    <source>
        <dbReference type="Proteomes" id="UP000030145"/>
    </source>
</evidence>
<keyword evidence="3" id="KW-1185">Reference proteome</keyword>
<proteinExistence type="predicted"/>
<feature type="region of interest" description="Disordered" evidence="1">
    <location>
        <begin position="1"/>
        <end position="23"/>
    </location>
</feature>
<accession>A0A0A2DJT3</accession>
<evidence type="ECO:0000313" key="2">
    <source>
        <dbReference type="EMBL" id="KGM19430.1"/>
    </source>
</evidence>
<feature type="region of interest" description="Disordered" evidence="1">
    <location>
        <begin position="284"/>
        <end position="305"/>
    </location>
</feature>
<gene>
    <name evidence="2" type="ORF">MA47_00835</name>
</gene>
<comment type="caution">
    <text evidence="2">The sequence shown here is derived from an EMBL/GenBank/DDBJ whole genome shotgun (WGS) entry which is preliminary data.</text>
</comment>
<sequence>MKQLATGAIWRESNTNTSGHVGSIDDNPLQNIATLAGALRLNNRDEMEHWLDQREDPLDLLAQRCVLGCQLEEAEECRAESHGLCSQGPGDVGDVVRLYETIAAVKEGKRSVEDACDDVDVLTRVTYLALSEVLHTTIIVAGAGVNAPIVREILAAAARRTEATPRWRLMALLAVVLGGNDEGTVAFSTLLRTMNELDTVCEDDAVTVGLTISAIGAHHRGKTRDLLRLALERGTHVLAACHDELTLAVDLGASVDEFLSDFDACLDILDIEFLKGAGAFDGHGGNNNDLRPEQRRGAGYEQPGS</sequence>
<dbReference type="Proteomes" id="UP000030145">
    <property type="component" value="Unassembled WGS sequence"/>
</dbReference>
<dbReference type="AlphaFoldDB" id="A0A0A2DJT3"/>
<organism evidence="2 3">
    <name type="scientific">Corynebacterium auriscanis</name>
    <dbReference type="NCBI Taxonomy" id="99807"/>
    <lineage>
        <taxon>Bacteria</taxon>
        <taxon>Bacillati</taxon>
        <taxon>Actinomycetota</taxon>
        <taxon>Actinomycetes</taxon>
        <taxon>Mycobacteriales</taxon>
        <taxon>Corynebacteriaceae</taxon>
        <taxon>Corynebacterium</taxon>
    </lineage>
</organism>
<name>A0A0A2DJT3_9CORY</name>
<reference evidence="2 3" key="1">
    <citation type="submission" date="2014-10" db="EMBL/GenBank/DDBJ databases">
        <title>Whole Genome sequence of Corynebacterium auriscanis strain CIP 106629.</title>
        <authorList>
            <person name="Hassan S.S."/>
            <person name="Jamal S.B."/>
            <person name="Tiwari S."/>
            <person name="Oliveira L.D.C."/>
            <person name="Souza F."/>
            <person name="Mariano D.C."/>
            <person name="Almeida S."/>
            <person name="Dorella F."/>
            <person name="Pereira F."/>
            <person name="Carvalho A."/>
            <person name="Leal C.A."/>
            <person name="Soares S.D.C."/>
            <person name="Figueiredo H.C."/>
            <person name="Silva A."/>
            <person name="Azevedo V.A."/>
        </authorList>
    </citation>
    <scope>NUCLEOTIDE SEQUENCE [LARGE SCALE GENOMIC DNA]</scope>
    <source>
        <strain evidence="2 3">CIP 106629</strain>
    </source>
</reference>
<protein>
    <submittedName>
        <fullName evidence="2">Uncharacterized protein</fullName>
    </submittedName>
</protein>
<evidence type="ECO:0000256" key="1">
    <source>
        <dbReference type="SAM" id="MobiDB-lite"/>
    </source>
</evidence>